<organism evidence="2">
    <name type="scientific">uncultured marine thaumarchaeote KM3_177_A10</name>
    <dbReference type="NCBI Taxonomy" id="1456058"/>
    <lineage>
        <taxon>Archaea</taxon>
        <taxon>Nitrososphaerota</taxon>
        <taxon>environmental samples</taxon>
    </lineage>
</organism>
<evidence type="ECO:0000313" key="2">
    <source>
        <dbReference type="EMBL" id="AIF04889.1"/>
    </source>
</evidence>
<comment type="similarity">
    <text evidence="1">Belongs to the CTAG/PCC1 family.</text>
</comment>
<name>A0A075GLX7_9ARCH</name>
<dbReference type="Pfam" id="PF09341">
    <property type="entry name" value="Pcc1"/>
    <property type="match status" value="1"/>
</dbReference>
<sequence length="80" mass="8903">MSLKCNVQVTLNNISKKKAIAIKNALEPDNVNFPKGLSFEIKSIDNKLVFNFQSMGDTKKLVATVDEVLEHVKLASEIIE</sequence>
<evidence type="ECO:0000256" key="1">
    <source>
        <dbReference type="ARBA" id="ARBA00007073"/>
    </source>
</evidence>
<reference evidence="2" key="1">
    <citation type="journal article" date="2014" name="Genome Biol. Evol.">
        <title>Pangenome evidence for extensive interdomain horizontal transfer affecting lineage core and shell genes in uncultured planktonic thaumarchaeota and euryarchaeota.</title>
        <authorList>
            <person name="Deschamps P."/>
            <person name="Zivanovic Y."/>
            <person name="Moreira D."/>
            <person name="Rodriguez-Valera F."/>
            <person name="Lopez-Garcia P."/>
        </authorList>
    </citation>
    <scope>NUCLEOTIDE SEQUENCE</scope>
</reference>
<proteinExistence type="inferred from homology"/>
<dbReference type="NCBIfam" id="NF011470">
    <property type="entry name" value="PRK14887.1"/>
    <property type="match status" value="1"/>
</dbReference>
<dbReference type="InterPro" id="IPR015419">
    <property type="entry name" value="CTAG/Pcc1"/>
</dbReference>
<dbReference type="Gene3D" id="3.30.310.50">
    <property type="entry name" value="Alpha-D-phosphohexomutase, C-terminal domain"/>
    <property type="match status" value="1"/>
</dbReference>
<evidence type="ECO:0008006" key="3">
    <source>
        <dbReference type="Google" id="ProtNLM"/>
    </source>
</evidence>
<dbReference type="AlphaFoldDB" id="A0A075GLX7"/>
<accession>A0A075GLX7</accession>
<protein>
    <recommendedName>
        <fullName evidence="3">Transcription factor Pcc1</fullName>
    </recommendedName>
</protein>
<dbReference type="EMBL" id="KF900722">
    <property type="protein sequence ID" value="AIF04889.1"/>
    <property type="molecule type" value="Genomic_DNA"/>
</dbReference>